<gene>
    <name evidence="1" type="ORF">THS5294_01513</name>
</gene>
<accession>A0A0P1EYN8</accession>
<evidence type="ECO:0000313" key="1">
    <source>
        <dbReference type="EMBL" id="CUH60224.1"/>
    </source>
</evidence>
<sequence length="89" mass="9966">MMIASFLLEIGRKTALWIGLAAAVAFAAMALVRKGRLEAEAELAIRKADARIRAMQAAKETRHEVLNADRADLKRRLNRWVQRPSPPSE</sequence>
<reference evidence="1 2" key="1">
    <citation type="submission" date="2015-09" db="EMBL/GenBank/DDBJ databases">
        <authorList>
            <consortium name="Swine Surveillance"/>
        </authorList>
    </citation>
    <scope>NUCLEOTIDE SEQUENCE [LARGE SCALE GENOMIC DNA]</scope>
    <source>
        <strain evidence="1 2">CECT 5294</strain>
    </source>
</reference>
<dbReference type="Proteomes" id="UP000051298">
    <property type="component" value="Unassembled WGS sequence"/>
</dbReference>
<organism evidence="1 2">
    <name type="scientific">Thalassobacter stenotrophicus</name>
    <dbReference type="NCBI Taxonomy" id="266809"/>
    <lineage>
        <taxon>Bacteria</taxon>
        <taxon>Pseudomonadati</taxon>
        <taxon>Pseudomonadota</taxon>
        <taxon>Alphaproteobacteria</taxon>
        <taxon>Rhodobacterales</taxon>
        <taxon>Roseobacteraceae</taxon>
        <taxon>Thalassobacter</taxon>
    </lineage>
</organism>
<dbReference type="AlphaFoldDB" id="A0A0P1EYN8"/>
<protein>
    <submittedName>
        <fullName evidence="1">Uncharacterized protein</fullName>
    </submittedName>
</protein>
<name>A0A0P1EYN8_9RHOB</name>
<evidence type="ECO:0000313" key="2">
    <source>
        <dbReference type="Proteomes" id="UP000051298"/>
    </source>
</evidence>
<dbReference type="EMBL" id="CYRX01000025">
    <property type="protein sequence ID" value="CUH60224.1"/>
    <property type="molecule type" value="Genomic_DNA"/>
</dbReference>
<proteinExistence type="predicted"/>